<evidence type="ECO:0000313" key="5">
    <source>
        <dbReference type="Proteomes" id="UP000438429"/>
    </source>
</evidence>
<evidence type="ECO:0000256" key="1">
    <source>
        <dbReference type="SAM" id="MobiDB-lite"/>
    </source>
</evidence>
<organism evidence="2 4">
    <name type="scientific">Scophthalmus maximus</name>
    <name type="common">Turbot</name>
    <name type="synonym">Psetta maxima</name>
    <dbReference type="NCBI Taxonomy" id="52904"/>
    <lineage>
        <taxon>Eukaryota</taxon>
        <taxon>Metazoa</taxon>
        <taxon>Chordata</taxon>
        <taxon>Craniata</taxon>
        <taxon>Vertebrata</taxon>
        <taxon>Euteleostomi</taxon>
        <taxon>Actinopterygii</taxon>
        <taxon>Neopterygii</taxon>
        <taxon>Teleostei</taxon>
        <taxon>Neoteleostei</taxon>
        <taxon>Acanthomorphata</taxon>
        <taxon>Carangaria</taxon>
        <taxon>Pleuronectiformes</taxon>
        <taxon>Pleuronectoidei</taxon>
        <taxon>Scophthalmidae</taxon>
        <taxon>Scophthalmus</taxon>
    </lineage>
</organism>
<reference evidence="3 5" key="2">
    <citation type="submission" date="2019-06" db="EMBL/GenBank/DDBJ databases">
        <title>Draft genomes of female and male turbot (Scophthalmus maximus).</title>
        <authorList>
            <person name="Xu H."/>
            <person name="Xu X.-W."/>
            <person name="Shao C."/>
            <person name="Chen S."/>
        </authorList>
    </citation>
    <scope>NUCLEOTIDE SEQUENCE [LARGE SCALE GENOMIC DNA]</scope>
    <source>
        <strain evidence="3">Ysfricsl-2016a</strain>
        <tissue evidence="3">Blood</tissue>
    </source>
</reference>
<dbReference type="EMBL" id="CP026244">
    <property type="protein sequence ID" value="AWO98110.1"/>
    <property type="molecule type" value="Genomic_DNA"/>
</dbReference>
<name>A0A2U9B2F7_SCOMX</name>
<dbReference type="Proteomes" id="UP000438429">
    <property type="component" value="Unassembled WGS sequence"/>
</dbReference>
<protein>
    <submittedName>
        <fullName evidence="2">Uncharacterized protein</fullName>
    </submittedName>
</protein>
<feature type="region of interest" description="Disordered" evidence="1">
    <location>
        <begin position="100"/>
        <end position="151"/>
    </location>
</feature>
<reference evidence="2 4" key="1">
    <citation type="submission" date="2017-12" db="EMBL/GenBank/DDBJ databases">
        <title>Integrating genomic resources of turbot (Scophthalmus maximus) in depth evaluation of genetic and physical mapping variation across individuals.</title>
        <authorList>
            <person name="Martinez P."/>
        </authorList>
    </citation>
    <scope>NUCLEOTIDE SEQUENCE [LARGE SCALE GENOMIC DNA]</scope>
</reference>
<feature type="compositionally biased region" description="Basic and acidic residues" evidence="1">
    <location>
        <begin position="100"/>
        <end position="111"/>
    </location>
</feature>
<dbReference type="EMBL" id="VEVO01000016">
    <property type="protein sequence ID" value="KAF0029763.1"/>
    <property type="molecule type" value="Genomic_DNA"/>
</dbReference>
<feature type="compositionally biased region" description="Polar residues" evidence="1">
    <location>
        <begin position="139"/>
        <end position="151"/>
    </location>
</feature>
<accession>A0A2U9B2F7</accession>
<feature type="region of interest" description="Disordered" evidence="1">
    <location>
        <begin position="20"/>
        <end position="54"/>
    </location>
</feature>
<keyword evidence="4" id="KW-1185">Reference proteome</keyword>
<evidence type="ECO:0000313" key="3">
    <source>
        <dbReference type="EMBL" id="KAF0029763.1"/>
    </source>
</evidence>
<dbReference type="Proteomes" id="UP000246464">
    <property type="component" value="Chromosome 2"/>
</dbReference>
<dbReference type="AlphaFoldDB" id="A0A2U9B2F7"/>
<proteinExistence type="predicted"/>
<evidence type="ECO:0000313" key="2">
    <source>
        <dbReference type="EMBL" id="AWO98110.1"/>
    </source>
</evidence>
<evidence type="ECO:0000313" key="4">
    <source>
        <dbReference type="Proteomes" id="UP000246464"/>
    </source>
</evidence>
<feature type="compositionally biased region" description="Polar residues" evidence="1">
    <location>
        <begin position="122"/>
        <end position="132"/>
    </location>
</feature>
<gene>
    <name evidence="3" type="ORF">F2P81_018868</name>
    <name evidence="2" type="ORF">SMAX5B_007784</name>
</gene>
<sequence>MPASGADTFWGKGFLATALGTASPDRKKTHRGQSVFSWRSRGEGPSAPEGRRRIVSAPDAGKTFLKTQLTCKVLQHGNKKSLGKGPGKYVIIADVMEDRLRSSGHEDRPDRLPWPPHPFTGGHTTSPRSSLAEQRAAVVQSSSLGCKSSTV</sequence>